<comment type="caution">
    <text evidence="2">The sequence shown here is derived from an EMBL/GenBank/DDBJ whole genome shotgun (WGS) entry which is preliminary data.</text>
</comment>
<feature type="transmembrane region" description="Helical" evidence="1">
    <location>
        <begin position="249"/>
        <end position="275"/>
    </location>
</feature>
<evidence type="ECO:0000313" key="2">
    <source>
        <dbReference type="EMBL" id="CAD5126853.1"/>
    </source>
</evidence>
<dbReference type="EMBL" id="CAJFCJ010000095">
    <property type="protein sequence ID" value="CAD5126853.1"/>
    <property type="molecule type" value="Genomic_DNA"/>
</dbReference>
<reference evidence="2 3" key="1">
    <citation type="submission" date="2020-08" db="EMBL/GenBank/DDBJ databases">
        <authorList>
            <person name="Hejnol A."/>
        </authorList>
    </citation>
    <scope>NUCLEOTIDE SEQUENCE [LARGE SCALE GENOMIC DNA]</scope>
</reference>
<evidence type="ECO:0000313" key="3">
    <source>
        <dbReference type="Proteomes" id="UP000549394"/>
    </source>
</evidence>
<sequence length="277" mass="29628">MNRYDMNNFWEQEKRHWPQREKSSTKRKLVGIFYLAAVLLGIGGPRAAICIIAVAGAIVVSTFLRGHYKINDRIYMIVKLMATTVVSISLILGPVTMPKVIIAVVVFMLSLTMTNSNIERAEIFSGTVVGSEIAAVLLFIPARHVAVVVAIVAEVLAKTLFQQFLDQYRAVSIVSLIADAAELLPISTEISVVATGLAIMAALLAVKSSSEEGIFDNDETLYLAIISATAATATVISTVAAVSTPPSQTMITVIMMAIIGIPSTLLLLGTLLSLVGH</sequence>
<feature type="transmembrane region" description="Helical" evidence="1">
    <location>
        <begin position="190"/>
        <end position="209"/>
    </location>
</feature>
<dbReference type="AlphaFoldDB" id="A0A7I8WFK3"/>
<evidence type="ECO:0000256" key="1">
    <source>
        <dbReference type="SAM" id="Phobius"/>
    </source>
</evidence>
<keyword evidence="1" id="KW-0812">Transmembrane</keyword>
<feature type="transmembrane region" description="Helical" evidence="1">
    <location>
        <begin position="221"/>
        <end position="243"/>
    </location>
</feature>
<keyword evidence="1" id="KW-0472">Membrane</keyword>
<feature type="transmembrane region" description="Helical" evidence="1">
    <location>
        <begin position="133"/>
        <end position="156"/>
    </location>
</feature>
<gene>
    <name evidence="2" type="ORF">DGYR_LOCUS14075</name>
</gene>
<feature type="transmembrane region" description="Helical" evidence="1">
    <location>
        <begin position="29"/>
        <end position="62"/>
    </location>
</feature>
<proteinExistence type="predicted"/>
<organism evidence="2 3">
    <name type="scientific">Dimorphilus gyrociliatus</name>
    <dbReference type="NCBI Taxonomy" id="2664684"/>
    <lineage>
        <taxon>Eukaryota</taxon>
        <taxon>Metazoa</taxon>
        <taxon>Spiralia</taxon>
        <taxon>Lophotrochozoa</taxon>
        <taxon>Annelida</taxon>
        <taxon>Polychaeta</taxon>
        <taxon>Polychaeta incertae sedis</taxon>
        <taxon>Dinophilidae</taxon>
        <taxon>Dimorphilus</taxon>
    </lineage>
</organism>
<accession>A0A7I8WFK3</accession>
<keyword evidence="1" id="KW-1133">Transmembrane helix</keyword>
<protein>
    <submittedName>
        <fullName evidence="2">Uncharacterized protein</fullName>
    </submittedName>
</protein>
<keyword evidence="3" id="KW-1185">Reference proteome</keyword>
<dbReference type="Proteomes" id="UP000549394">
    <property type="component" value="Unassembled WGS sequence"/>
</dbReference>
<name>A0A7I8WFK3_9ANNE</name>